<proteinExistence type="predicted"/>
<evidence type="ECO:0000313" key="1">
    <source>
        <dbReference type="EMBL" id="PON63512.1"/>
    </source>
</evidence>
<gene>
    <name evidence="1" type="ORF">PanWU01x14_131760</name>
</gene>
<feature type="non-terminal residue" evidence="1">
    <location>
        <position position="66"/>
    </location>
</feature>
<dbReference type="EMBL" id="JXTB01000104">
    <property type="protein sequence ID" value="PON63512.1"/>
    <property type="molecule type" value="Genomic_DNA"/>
</dbReference>
<reference evidence="2" key="1">
    <citation type="submission" date="2016-06" db="EMBL/GenBank/DDBJ databases">
        <title>Parallel loss of symbiosis genes in relatives of nitrogen-fixing non-legume Parasponia.</title>
        <authorList>
            <person name="Van Velzen R."/>
            <person name="Holmer R."/>
            <person name="Bu F."/>
            <person name="Rutten L."/>
            <person name="Van Zeijl A."/>
            <person name="Liu W."/>
            <person name="Santuari L."/>
            <person name="Cao Q."/>
            <person name="Sharma T."/>
            <person name="Shen D."/>
            <person name="Roswanjaya Y."/>
            <person name="Wardhani T."/>
            <person name="Kalhor M.S."/>
            <person name="Jansen J."/>
            <person name="Van den Hoogen J."/>
            <person name="Gungor B."/>
            <person name="Hartog M."/>
            <person name="Hontelez J."/>
            <person name="Verver J."/>
            <person name="Yang W.-C."/>
            <person name="Schijlen E."/>
            <person name="Repin R."/>
            <person name="Schilthuizen M."/>
            <person name="Schranz E."/>
            <person name="Heidstra R."/>
            <person name="Miyata K."/>
            <person name="Fedorova E."/>
            <person name="Kohlen W."/>
            <person name="Bisseling T."/>
            <person name="Smit S."/>
            <person name="Geurts R."/>
        </authorList>
    </citation>
    <scope>NUCLEOTIDE SEQUENCE [LARGE SCALE GENOMIC DNA]</scope>
    <source>
        <strain evidence="2">cv. WU1-14</strain>
    </source>
</reference>
<comment type="caution">
    <text evidence="1">The sequence shown here is derived from an EMBL/GenBank/DDBJ whole genome shotgun (WGS) entry which is preliminary data.</text>
</comment>
<keyword evidence="2" id="KW-1185">Reference proteome</keyword>
<accession>A0A2P5CR74</accession>
<sequence>MKDVCVGASFSLTVHASRTTDAIFSNCPRVLAVPKHSELQAGSERWRWLPAKTLRCLSQWFIFDTG</sequence>
<dbReference type="Proteomes" id="UP000237105">
    <property type="component" value="Unassembled WGS sequence"/>
</dbReference>
<evidence type="ECO:0000313" key="2">
    <source>
        <dbReference type="Proteomes" id="UP000237105"/>
    </source>
</evidence>
<organism evidence="1 2">
    <name type="scientific">Parasponia andersonii</name>
    <name type="common">Sponia andersonii</name>
    <dbReference type="NCBI Taxonomy" id="3476"/>
    <lineage>
        <taxon>Eukaryota</taxon>
        <taxon>Viridiplantae</taxon>
        <taxon>Streptophyta</taxon>
        <taxon>Embryophyta</taxon>
        <taxon>Tracheophyta</taxon>
        <taxon>Spermatophyta</taxon>
        <taxon>Magnoliopsida</taxon>
        <taxon>eudicotyledons</taxon>
        <taxon>Gunneridae</taxon>
        <taxon>Pentapetalae</taxon>
        <taxon>rosids</taxon>
        <taxon>fabids</taxon>
        <taxon>Rosales</taxon>
        <taxon>Cannabaceae</taxon>
        <taxon>Parasponia</taxon>
    </lineage>
</organism>
<name>A0A2P5CR74_PARAD</name>
<protein>
    <submittedName>
        <fullName evidence="1">Uncharacterized protein</fullName>
    </submittedName>
</protein>
<dbReference type="AlphaFoldDB" id="A0A2P5CR74"/>